<reference evidence="11" key="1">
    <citation type="submission" date="2018-01" db="EMBL/GenBank/DDBJ databases">
        <authorList>
            <person name="Li J."/>
        </authorList>
    </citation>
    <scope>NUCLEOTIDE SEQUENCE [LARGE SCALE GENOMIC DNA]</scope>
    <source>
        <strain evidence="11">2184</strain>
    </source>
</reference>
<dbReference type="EMBL" id="CP026948">
    <property type="protein sequence ID" value="AWB84954.1"/>
    <property type="molecule type" value="Genomic_DNA"/>
</dbReference>
<evidence type="ECO:0000256" key="1">
    <source>
        <dbReference type="ARBA" id="ARBA00004651"/>
    </source>
</evidence>
<evidence type="ECO:0000256" key="9">
    <source>
        <dbReference type="SAM" id="Phobius"/>
    </source>
</evidence>
<sequence>MTQQEPDRQHAGLRRRIVPPAPPAPVPAPRAAPKPSEAEPVEDRSALTISPSGEALASAAGDEAAVAAASVAAATTTATATATAGLNDGDGEDQGSDSATDMVRSTGSMALATLLSRITGFVRTVLIGAALGAPVASAFNTANTLPNLITEIVLGSVLTALVVPMLVRAEKEDPDRGAAFIRRLFTLTFSLMVVVTVIAVAAAPWLTRTMLDADGRVNVIQSTSFAYLLLPQIFFYGMFALFMAILNTKEHFRPGAWAPVANNVVSIAVLACYIALPGELNPATPASISNPHVALLGLGTTLGVVVQCVIMLPALRRLGIDLRPLWGIDERLKSFGGMALAIIAYVAISQFGYVITTRIASAADSAAPIIYQQHWMLLQVPYGVIGVTLLTAVMPRLSRNAADGDDRAVVRDLTLATKLTFIALIPVIVFMTALGPDIGHALFAYGNFDQGSARTLGMAISFSAFTLIPYALVMLHLRVFYAREEAWTPTFIIAGITTTKVVLSLLAPLVAVSTSSVVIMLAGANGFGFIAGAIIGALLLRRKLGSLEMASVLRTCAWALGSSLVGIAVVFGLRWALGAAFGAGVPGLFAALGAGFASVGFLVEVAVEGLLFLAVTGLVLSRSGLPEVHSLGRALARVPGLGRIIRPDDDVAEQLGVGEVDPRDVSAQFLAADSFNASPVPPPMSAGVVRGPRLVPGAAVSDGRFRLLRDHGSTKSARFWQARELATGKTVALTFVDTSGSAPMAPASPREAAINAAGVARRTSRLAELTHPAVADNIQILSYRAGALVVADWIPGSSVKAVAESGQTLHTQAVAHALAPLADALGAAHEAGVSLGLDNRNRLRVSSDGIVRLAFPAVLPEATAEKDASALASALELLSSNVSSAGLEDVTSSARSLADAAAATPDDFRSIASTLERLSGAEAEADAADEEAAAPRAAAVAAGDQVVAPAPEPQVDPEALSGGFGRRNYRPLGLFAILLAATSAVVLIAALTTYLVDSLGGQSPRDPLAEQPAATPTEHDQPGSSGGPDIIIGDITAAPPAAQAAFDGDRATTWTGKRGAVLAATSPAGSAFDLNQIVVTGATAGSAYEIHGIPAELGIASPGAAAQLDPAGLPALAAGTFDRGQNSIEVGYEGLLQGVVVTLPGSSAEGDVGIRDIALVGTAAR</sequence>
<keyword evidence="11" id="KW-1185">Reference proteome</keyword>
<feature type="transmembrane region" description="Helical" evidence="9">
    <location>
        <begin position="415"/>
        <end position="435"/>
    </location>
</feature>
<feature type="transmembrane region" description="Helical" evidence="9">
    <location>
        <begin position="114"/>
        <end position="136"/>
    </location>
</feature>
<protein>
    <submittedName>
        <fullName evidence="10">Murein biosynthesis protein MurJ</fullName>
    </submittedName>
</protein>
<feature type="transmembrane region" description="Helical" evidence="9">
    <location>
        <begin position="225"/>
        <end position="245"/>
    </location>
</feature>
<gene>
    <name evidence="10" type="ORF">C3E79_11140</name>
</gene>
<feature type="compositionally biased region" description="Pro residues" evidence="8">
    <location>
        <begin position="19"/>
        <end position="32"/>
    </location>
</feature>
<evidence type="ECO:0000256" key="8">
    <source>
        <dbReference type="SAM" id="MobiDB-lite"/>
    </source>
</evidence>
<evidence type="ECO:0000313" key="11">
    <source>
        <dbReference type="Proteomes" id="UP000244754"/>
    </source>
</evidence>
<keyword evidence="3 9" id="KW-0812">Transmembrane</keyword>
<evidence type="ECO:0000256" key="6">
    <source>
        <dbReference type="ARBA" id="ARBA00022989"/>
    </source>
</evidence>
<dbReference type="Pfam" id="PF03023">
    <property type="entry name" value="MurJ"/>
    <property type="match status" value="1"/>
</dbReference>
<feature type="transmembrane region" description="Helical" evidence="9">
    <location>
        <begin position="455"/>
        <end position="475"/>
    </location>
</feature>
<accession>A0A2S0WGV4</accession>
<feature type="transmembrane region" description="Helical" evidence="9">
    <location>
        <begin position="257"/>
        <end position="276"/>
    </location>
</feature>
<keyword evidence="6 9" id="KW-1133">Transmembrane helix</keyword>
<evidence type="ECO:0000313" key="10">
    <source>
        <dbReference type="EMBL" id="AWB84954.1"/>
    </source>
</evidence>
<dbReference type="InterPro" id="IPR004268">
    <property type="entry name" value="MurJ"/>
</dbReference>
<feature type="transmembrane region" description="Helical" evidence="9">
    <location>
        <begin position="552"/>
        <end position="577"/>
    </location>
</feature>
<dbReference type="PANTHER" id="PTHR47019:SF1">
    <property type="entry name" value="LIPID II FLIPPASE MURJ"/>
    <property type="match status" value="1"/>
</dbReference>
<dbReference type="GO" id="GO:0005886">
    <property type="term" value="C:plasma membrane"/>
    <property type="evidence" value="ECO:0007669"/>
    <property type="project" value="UniProtKB-SubCell"/>
</dbReference>
<feature type="transmembrane region" description="Helical" evidence="9">
    <location>
        <begin position="972"/>
        <end position="996"/>
    </location>
</feature>
<comment type="subcellular location">
    <subcellularLocation>
        <location evidence="1">Cell membrane</location>
        <topology evidence="1">Multi-pass membrane protein</topology>
    </subcellularLocation>
</comment>
<feature type="compositionally biased region" description="Basic and acidic residues" evidence="8">
    <location>
        <begin position="1"/>
        <end position="10"/>
    </location>
</feature>
<feature type="transmembrane region" description="Helical" evidence="9">
    <location>
        <begin position="487"/>
        <end position="511"/>
    </location>
</feature>
<dbReference type="GO" id="GO:0034204">
    <property type="term" value="P:lipid translocation"/>
    <property type="evidence" value="ECO:0007669"/>
    <property type="project" value="TreeGrafter"/>
</dbReference>
<feature type="region of interest" description="Disordered" evidence="8">
    <location>
        <begin position="1003"/>
        <end position="1030"/>
    </location>
</feature>
<feature type="transmembrane region" description="Helical" evidence="9">
    <location>
        <begin position="148"/>
        <end position="167"/>
    </location>
</feature>
<dbReference type="KEGG" id="clia:C3E79_11140"/>
<dbReference type="PANTHER" id="PTHR47019">
    <property type="entry name" value="LIPID II FLIPPASE MURJ"/>
    <property type="match status" value="1"/>
</dbReference>
<evidence type="ECO:0000256" key="3">
    <source>
        <dbReference type="ARBA" id="ARBA00022692"/>
    </source>
</evidence>
<feature type="transmembrane region" description="Helical" evidence="9">
    <location>
        <begin position="517"/>
        <end position="540"/>
    </location>
</feature>
<dbReference type="InterPro" id="IPR051050">
    <property type="entry name" value="Lipid_II_flippase_MurJ/MviN"/>
</dbReference>
<feature type="region of interest" description="Disordered" evidence="8">
    <location>
        <begin position="1"/>
        <end position="54"/>
    </location>
</feature>
<evidence type="ECO:0000256" key="4">
    <source>
        <dbReference type="ARBA" id="ARBA00022960"/>
    </source>
</evidence>
<feature type="transmembrane region" description="Helical" evidence="9">
    <location>
        <begin position="589"/>
        <end position="620"/>
    </location>
</feature>
<feature type="transmembrane region" description="Helical" evidence="9">
    <location>
        <begin position="375"/>
        <end position="394"/>
    </location>
</feature>
<dbReference type="PRINTS" id="PR01806">
    <property type="entry name" value="VIRFACTRMVIN"/>
</dbReference>
<dbReference type="Gene3D" id="3.30.200.20">
    <property type="entry name" value="Phosphorylase Kinase, domain 1"/>
    <property type="match status" value="1"/>
</dbReference>
<dbReference type="GO" id="GO:0009252">
    <property type="term" value="P:peptidoglycan biosynthetic process"/>
    <property type="evidence" value="ECO:0007669"/>
    <property type="project" value="UniProtKB-KW"/>
</dbReference>
<keyword evidence="2" id="KW-1003">Cell membrane</keyword>
<dbReference type="AlphaFoldDB" id="A0A2S0WGV4"/>
<evidence type="ECO:0000256" key="2">
    <source>
        <dbReference type="ARBA" id="ARBA00022475"/>
    </source>
</evidence>
<proteinExistence type="predicted"/>
<dbReference type="CDD" id="cd13123">
    <property type="entry name" value="MATE_MurJ_like"/>
    <property type="match status" value="1"/>
</dbReference>
<dbReference type="OrthoDB" id="9786339at2"/>
<feature type="transmembrane region" description="Helical" evidence="9">
    <location>
        <begin position="179"/>
        <end position="205"/>
    </location>
</feature>
<dbReference type="GO" id="GO:0015648">
    <property type="term" value="F:lipid-linked peptidoglycan transporter activity"/>
    <property type="evidence" value="ECO:0007669"/>
    <property type="project" value="TreeGrafter"/>
</dbReference>
<dbReference type="Gene3D" id="1.10.510.10">
    <property type="entry name" value="Transferase(Phosphotransferase) domain 1"/>
    <property type="match status" value="1"/>
</dbReference>
<dbReference type="GO" id="GO:0008360">
    <property type="term" value="P:regulation of cell shape"/>
    <property type="evidence" value="ECO:0007669"/>
    <property type="project" value="UniProtKB-KW"/>
</dbReference>
<dbReference type="RefSeq" id="WP_108404962.1">
    <property type="nucleotide sequence ID" value="NZ_CP026948.1"/>
</dbReference>
<feature type="transmembrane region" description="Helical" evidence="9">
    <location>
        <begin position="296"/>
        <end position="315"/>
    </location>
</feature>
<keyword evidence="4" id="KW-0133">Cell shape</keyword>
<feature type="transmembrane region" description="Helical" evidence="9">
    <location>
        <begin position="335"/>
        <end position="355"/>
    </location>
</feature>
<dbReference type="Proteomes" id="UP000244754">
    <property type="component" value="Chromosome"/>
</dbReference>
<name>A0A2S0WGV4_9CORY</name>
<evidence type="ECO:0000256" key="7">
    <source>
        <dbReference type="ARBA" id="ARBA00023136"/>
    </source>
</evidence>
<keyword evidence="5" id="KW-0573">Peptidoglycan synthesis</keyword>
<organism evidence="10 11">
    <name type="scientific">Corynebacterium liangguodongii</name>
    <dbReference type="NCBI Taxonomy" id="2079535"/>
    <lineage>
        <taxon>Bacteria</taxon>
        <taxon>Bacillati</taxon>
        <taxon>Actinomycetota</taxon>
        <taxon>Actinomycetes</taxon>
        <taxon>Mycobacteriales</taxon>
        <taxon>Corynebacteriaceae</taxon>
        <taxon>Corynebacterium</taxon>
    </lineage>
</organism>
<keyword evidence="7 9" id="KW-0472">Membrane</keyword>
<evidence type="ECO:0000256" key="5">
    <source>
        <dbReference type="ARBA" id="ARBA00022984"/>
    </source>
</evidence>
<dbReference type="CDD" id="cd13973">
    <property type="entry name" value="PK_MviN-like"/>
    <property type="match status" value="1"/>
</dbReference>